<keyword evidence="4" id="KW-0732">Signal</keyword>
<dbReference type="PANTHER" id="PTHR34983:SF2">
    <property type="entry name" value="ENDO-BETA-1,4-GALACTANASE"/>
    <property type="match status" value="1"/>
</dbReference>
<name>A0ABU9VNF7_9BACI</name>
<dbReference type="Gene3D" id="2.60.120.260">
    <property type="entry name" value="Galactose-binding domain-like"/>
    <property type="match status" value="1"/>
</dbReference>
<comment type="caution">
    <text evidence="7">The sequence shown here is derived from an EMBL/GenBank/DDBJ whole genome shotgun (WGS) entry which is preliminary data.</text>
</comment>
<evidence type="ECO:0000259" key="6">
    <source>
        <dbReference type="Pfam" id="PF22888"/>
    </source>
</evidence>
<evidence type="ECO:0000256" key="4">
    <source>
        <dbReference type="RuleBase" id="RU361192"/>
    </source>
</evidence>
<keyword evidence="8" id="KW-1185">Reference proteome</keyword>
<comment type="similarity">
    <text evidence="1 4">Belongs to the glycosyl hydrolase 53 family.</text>
</comment>
<dbReference type="GO" id="GO:0016787">
    <property type="term" value="F:hydrolase activity"/>
    <property type="evidence" value="ECO:0007669"/>
    <property type="project" value="UniProtKB-KW"/>
</dbReference>
<dbReference type="Pfam" id="PF07745">
    <property type="entry name" value="Glyco_hydro_53"/>
    <property type="match status" value="1"/>
</dbReference>
<evidence type="ECO:0000256" key="2">
    <source>
        <dbReference type="ARBA" id="ARBA00022801"/>
    </source>
</evidence>
<dbReference type="Pfam" id="PF07532">
    <property type="entry name" value="Big_4"/>
    <property type="match status" value="1"/>
</dbReference>
<keyword evidence="2 4" id="KW-0378">Hydrolase</keyword>
<keyword evidence="3 4" id="KW-0326">Glycosidase</keyword>
<feature type="chain" id="PRO_5044995757" description="Arabinogalactan endo-beta-1,4-galactanase" evidence="4">
    <location>
        <begin position="32"/>
        <end position="734"/>
    </location>
</feature>
<organism evidence="7 8">
    <name type="scientific">Alkalicoccobacillus gibsonii</name>
    <dbReference type="NCBI Taxonomy" id="79881"/>
    <lineage>
        <taxon>Bacteria</taxon>
        <taxon>Bacillati</taxon>
        <taxon>Bacillota</taxon>
        <taxon>Bacilli</taxon>
        <taxon>Bacillales</taxon>
        <taxon>Bacillaceae</taxon>
        <taxon>Alkalicoccobacillus</taxon>
    </lineage>
</organism>
<dbReference type="CDD" id="cd00551">
    <property type="entry name" value="AmyAc_family"/>
    <property type="match status" value="1"/>
</dbReference>
<dbReference type="Gene3D" id="3.20.20.80">
    <property type="entry name" value="Glycosidases"/>
    <property type="match status" value="1"/>
</dbReference>
<dbReference type="RefSeq" id="WP_343132016.1">
    <property type="nucleotide sequence ID" value="NZ_JBCITK010000001.1"/>
</dbReference>
<feature type="signal peptide" evidence="4">
    <location>
        <begin position="1"/>
        <end position="31"/>
    </location>
</feature>
<dbReference type="InterPro" id="IPR011081">
    <property type="entry name" value="Big_4"/>
</dbReference>
<dbReference type="SUPFAM" id="SSF51445">
    <property type="entry name" value="(Trans)glycosidases"/>
    <property type="match status" value="1"/>
</dbReference>
<reference evidence="7 8" key="1">
    <citation type="submission" date="2024-03" db="EMBL/GenBank/DDBJ databases">
        <title>Bacilli Hybrid Assemblies.</title>
        <authorList>
            <person name="Kovac J."/>
        </authorList>
    </citation>
    <scope>NUCLEOTIDE SEQUENCE [LARGE SCALE GENOMIC DNA]</scope>
    <source>
        <strain evidence="7 8">FSL R7-0666</strain>
    </source>
</reference>
<comment type="catalytic activity">
    <reaction evidence="4">
        <text>The enzyme specifically hydrolyzes (1-&gt;4)-beta-D-galactosidic linkages in type I arabinogalactans.</text>
        <dbReference type="EC" id="3.2.1.89"/>
    </reaction>
</comment>
<dbReference type="Proteomes" id="UP001418796">
    <property type="component" value="Unassembled WGS sequence"/>
</dbReference>
<gene>
    <name evidence="7" type="ORF">MKY91_19945</name>
</gene>
<sequence length="734" mass="82116">MIQIKRMFGTCLAVAVLGIPTIGGQAGIANAASEPVQSELFVEKVEGLDENFIRGVDISSVIAMENSGTVYYNEDGEEQDVFQTFKEAGANYVRVRVWNDPYDAEGNSYGGGNNDLETAIEIGKRATENGMKVLVDFHYSDFWADPGKQFPPKAWEDLSLEEKKAELYDFTKDSLEEMLAEEIDIGMIQIGNETTNGLAGEYDWSNITSLMNEGSKAVREVDEDILIALHFTNPEREGRYAFFAQTLDEQNVDYDVFASSWYPNWHGTLENLTTIFNDIADTYDKKVMMAEVSYSYTNEDRNGDPIGTEEVPGYSISVQGQANVIRDAIDAVASIGEAGIGVFYWEPAWIDPAGYTEDELYDIRETHGSGWASSYAAAYDPEDAGKYYGGTSADDEGLFDYHGHPLPSINVFKDVYTGAVAELKIDRIHDVHLQMNLGQSATLPETVTVSFNDRSTQEVPVSWDEEAFQQALESGIGSYVIDGTVEDGQQVKAYLEINQENFVKNSSFEDSERTMWEITYGEGLRPHTSFQNNPNDARTGSYALHFHSEEEVDFKIEQHITGLEPGYYDLSMFIQGGDASESDMYLYAQTSEEDYRQDTGVRGWKNWDQPAINEILVLDGDLTIGANVTANANAWGTIDDFSLVRVGDVDQHDLNEQLSETLEGYISSGDITGPLVSQLQNSLKQARHHYEAGRTGQYEHFLNKFLTQMDKQSKHITADAKEELEKKTRFMLEQ</sequence>
<protein>
    <recommendedName>
        <fullName evidence="4">Arabinogalactan endo-beta-1,4-galactanase</fullName>
        <ecNumber evidence="4">3.2.1.89</ecNumber>
    </recommendedName>
</protein>
<evidence type="ECO:0000256" key="1">
    <source>
        <dbReference type="ARBA" id="ARBA00010687"/>
    </source>
</evidence>
<dbReference type="InterPro" id="IPR054470">
    <property type="entry name" value="FIMAH_dom"/>
</dbReference>
<feature type="domain" description="FIMAH" evidence="6">
    <location>
        <begin position="657"/>
        <end position="729"/>
    </location>
</feature>
<evidence type="ECO:0000256" key="3">
    <source>
        <dbReference type="ARBA" id="ARBA00023295"/>
    </source>
</evidence>
<accession>A0ABU9VNF7</accession>
<evidence type="ECO:0000313" key="7">
    <source>
        <dbReference type="EMBL" id="MEN0645443.1"/>
    </source>
</evidence>
<dbReference type="Pfam" id="PF22888">
    <property type="entry name" value="FIMAH"/>
    <property type="match status" value="1"/>
</dbReference>
<dbReference type="PANTHER" id="PTHR34983">
    <property type="entry name" value="ARABINOGALACTAN ENDO-BETA-1,4-GALACTANASE A"/>
    <property type="match status" value="1"/>
</dbReference>
<evidence type="ECO:0000313" key="8">
    <source>
        <dbReference type="Proteomes" id="UP001418796"/>
    </source>
</evidence>
<dbReference type="InterPro" id="IPR017853">
    <property type="entry name" value="GH"/>
</dbReference>
<dbReference type="EMBL" id="JBCITK010000001">
    <property type="protein sequence ID" value="MEN0645443.1"/>
    <property type="molecule type" value="Genomic_DNA"/>
</dbReference>
<dbReference type="EC" id="3.2.1.89" evidence="4"/>
<feature type="domain" description="Bacterial Ig-like" evidence="5">
    <location>
        <begin position="429"/>
        <end position="487"/>
    </location>
</feature>
<evidence type="ECO:0000259" key="5">
    <source>
        <dbReference type="Pfam" id="PF07532"/>
    </source>
</evidence>
<proteinExistence type="inferred from homology"/>
<dbReference type="InterPro" id="IPR011683">
    <property type="entry name" value="Glyco_hydro_53"/>
</dbReference>